<dbReference type="RefSeq" id="WP_377256234.1">
    <property type="nucleotide sequence ID" value="NZ_JBHLUH010000060.1"/>
</dbReference>
<dbReference type="PANTHER" id="PTHR42949:SF3">
    <property type="entry name" value="ANAEROBIC GLYCEROL-3-PHOSPHATE DEHYDROGENASE SUBUNIT B"/>
    <property type="match status" value="1"/>
</dbReference>
<organism evidence="4 5">
    <name type="scientific">Phytohabitans kaempferiae</name>
    <dbReference type="NCBI Taxonomy" id="1620943"/>
    <lineage>
        <taxon>Bacteria</taxon>
        <taxon>Bacillati</taxon>
        <taxon>Actinomycetota</taxon>
        <taxon>Actinomycetes</taxon>
        <taxon>Micromonosporales</taxon>
        <taxon>Micromonosporaceae</taxon>
    </lineage>
</organism>
<evidence type="ECO:0000259" key="3">
    <source>
        <dbReference type="Pfam" id="PF04324"/>
    </source>
</evidence>
<keyword evidence="1" id="KW-0560">Oxidoreductase</keyword>
<evidence type="ECO:0000313" key="5">
    <source>
        <dbReference type="Proteomes" id="UP001589867"/>
    </source>
</evidence>
<evidence type="ECO:0000313" key="4">
    <source>
        <dbReference type="EMBL" id="MFC0531581.1"/>
    </source>
</evidence>
<reference evidence="4 5" key="1">
    <citation type="submission" date="2024-09" db="EMBL/GenBank/DDBJ databases">
        <authorList>
            <person name="Sun Q."/>
            <person name="Mori K."/>
        </authorList>
    </citation>
    <scope>NUCLEOTIDE SEQUENCE [LARGE SCALE GENOMIC DNA]</scope>
    <source>
        <strain evidence="4 5">TBRC 3947</strain>
    </source>
</reference>
<evidence type="ECO:0000256" key="2">
    <source>
        <dbReference type="SAM" id="MobiDB-lite"/>
    </source>
</evidence>
<dbReference type="Proteomes" id="UP001589867">
    <property type="component" value="Unassembled WGS sequence"/>
</dbReference>
<dbReference type="InterPro" id="IPR007419">
    <property type="entry name" value="BFD-like_2Fe2S-bd_dom"/>
</dbReference>
<accession>A0ABV6MA36</accession>
<keyword evidence="5" id="KW-1185">Reference proteome</keyword>
<evidence type="ECO:0000256" key="1">
    <source>
        <dbReference type="ARBA" id="ARBA00023002"/>
    </source>
</evidence>
<gene>
    <name evidence="4" type="ORF">ACFFIA_28435</name>
</gene>
<dbReference type="Gene3D" id="1.10.10.1100">
    <property type="entry name" value="BFD-like [2Fe-2S]-binding domain"/>
    <property type="match status" value="1"/>
</dbReference>
<dbReference type="InterPro" id="IPR041854">
    <property type="entry name" value="BFD-like_2Fe2S-bd_dom_sf"/>
</dbReference>
<dbReference type="InterPro" id="IPR036188">
    <property type="entry name" value="FAD/NAD-bd_sf"/>
</dbReference>
<dbReference type="SUPFAM" id="SSF51905">
    <property type="entry name" value="FAD/NAD(P)-binding domain"/>
    <property type="match status" value="1"/>
</dbReference>
<name>A0ABV6MA36_9ACTN</name>
<comment type="caution">
    <text evidence="4">The sequence shown here is derived from an EMBL/GenBank/DDBJ whole genome shotgun (WGS) entry which is preliminary data.</text>
</comment>
<dbReference type="PANTHER" id="PTHR42949">
    <property type="entry name" value="ANAEROBIC GLYCEROL-3-PHOSPHATE DEHYDROGENASE SUBUNIT B"/>
    <property type="match status" value="1"/>
</dbReference>
<protein>
    <submittedName>
        <fullName evidence="4">(2Fe-2S)-binding protein</fullName>
    </submittedName>
</protein>
<dbReference type="CDD" id="cd19946">
    <property type="entry name" value="GlpA-like_Fer2_BFD-like"/>
    <property type="match status" value="1"/>
</dbReference>
<dbReference type="InterPro" id="IPR051691">
    <property type="entry name" value="Metab_Enz_Cyan_OpOx_G3PDH"/>
</dbReference>
<feature type="region of interest" description="Disordered" evidence="2">
    <location>
        <begin position="413"/>
        <end position="436"/>
    </location>
</feature>
<proteinExistence type="predicted"/>
<dbReference type="Pfam" id="PF04324">
    <property type="entry name" value="Fer2_BFD"/>
    <property type="match status" value="1"/>
</dbReference>
<dbReference type="EMBL" id="JBHLUH010000060">
    <property type="protein sequence ID" value="MFC0531581.1"/>
    <property type="molecule type" value="Genomic_DNA"/>
</dbReference>
<sequence length="436" mass="45150">MSAPAAGDVQTDRTVDVVVVGHDEAAFAAVDELRRRGAEVVLADDRQVQVWAVTPLDEGDPDSTGDRDRVGMVVDLAVDGLPSNTIGCRAVVSALSEYGTIPLVPGGEHADEPGEPLDDDVLLVGGHLGATEEALRHGTPREVWLPFGRAALLRHLLRAPALLRIGALPAVRLLVTLRRRGVRVRFGTALAALERAGDALRAHPRGVGVDGALTVRRVIVADSRIPPSELARSVGARSTWDAVLGGWVVVNDAPLLSVVAAGAAAGVRGPAGLAAHGVLVADEIAALIGLGGGPASGRRTALRRAVRRGRQLARWQAGIAGRTPLPGAGASADTIVCACEGVTLGDLEAIVPLLPDPPTPRDVKSVTRAGMGLCQGRRCAAAVTAWAQRCGRVSTDVLDAGLRPRLPLAPLVLRPPAPSRAHSADAEPPGNDRSFE</sequence>
<feature type="domain" description="BFD-like [2Fe-2S]-binding" evidence="3">
    <location>
        <begin position="335"/>
        <end position="384"/>
    </location>
</feature>